<name>A0A975BXF6_9BACT</name>
<sequence length="225" mass="24332">MTENIQKKEKLIAIYGASGFGRELAWLIESCAKRGMNYNIICFIDDDEKKHGTHLNNIPVLSLKDAKKRYPQATVVGGIGNPKIREKLMNKAADQGFVFETIIHPDTESSQWLEISEGSVICAGNTLTTNITLGHHVQINLDCTIGHDVIMGDYTTLAPGVHISGWVHFGKRVYVGTGAVIINGTEEAPLTIGDDAVIGAGACVTKSVPPLETWGGVPAKPLKKR</sequence>
<dbReference type="AlphaFoldDB" id="A0A975BXF6"/>
<dbReference type="InterPro" id="IPR011004">
    <property type="entry name" value="Trimer_LpxA-like_sf"/>
</dbReference>
<feature type="active site" description="Proton acceptor" evidence="2">
    <location>
        <position position="147"/>
    </location>
</feature>
<dbReference type="InterPro" id="IPR041561">
    <property type="entry name" value="PglD_N"/>
</dbReference>
<proteinExistence type="inferred from homology"/>
<dbReference type="PANTHER" id="PTHR43300:SF7">
    <property type="entry name" value="UDP-N-ACETYLBACILLOSAMINE N-ACETYLTRANSFERASE"/>
    <property type="match status" value="1"/>
</dbReference>
<organism evidence="5 6">
    <name type="scientific">Desulfonema magnum</name>
    <dbReference type="NCBI Taxonomy" id="45655"/>
    <lineage>
        <taxon>Bacteria</taxon>
        <taxon>Pseudomonadati</taxon>
        <taxon>Thermodesulfobacteriota</taxon>
        <taxon>Desulfobacteria</taxon>
        <taxon>Desulfobacterales</taxon>
        <taxon>Desulfococcaceae</taxon>
        <taxon>Desulfonema</taxon>
    </lineage>
</organism>
<keyword evidence="6" id="KW-1185">Reference proteome</keyword>
<dbReference type="InterPro" id="IPR050179">
    <property type="entry name" value="Trans_hexapeptide_repeat"/>
</dbReference>
<feature type="binding site" evidence="3">
    <location>
        <position position="80"/>
    </location>
    <ligand>
        <name>substrate</name>
    </ligand>
</feature>
<dbReference type="Proteomes" id="UP000663722">
    <property type="component" value="Chromosome"/>
</dbReference>
<evidence type="ECO:0000256" key="1">
    <source>
        <dbReference type="ARBA" id="ARBA00007274"/>
    </source>
</evidence>
<feature type="domain" description="PglD N-terminal" evidence="4">
    <location>
        <begin position="12"/>
        <end position="91"/>
    </location>
</feature>
<feature type="site" description="Increases basicity of active site His" evidence="2">
    <location>
        <position position="148"/>
    </location>
</feature>
<dbReference type="InterPro" id="IPR020019">
    <property type="entry name" value="AcTrfase_PglD-like"/>
</dbReference>
<accession>A0A975BXF6</accession>
<evidence type="ECO:0000256" key="3">
    <source>
        <dbReference type="PIRSR" id="PIRSR620019-2"/>
    </source>
</evidence>
<dbReference type="Gene3D" id="2.160.10.10">
    <property type="entry name" value="Hexapeptide repeat proteins"/>
    <property type="match status" value="1"/>
</dbReference>
<evidence type="ECO:0000313" key="5">
    <source>
        <dbReference type="EMBL" id="QTA93591.1"/>
    </source>
</evidence>
<evidence type="ECO:0000313" key="6">
    <source>
        <dbReference type="Proteomes" id="UP000663722"/>
    </source>
</evidence>
<dbReference type="Gene3D" id="3.40.50.20">
    <property type="match status" value="1"/>
</dbReference>
<dbReference type="NCBIfam" id="TIGR03570">
    <property type="entry name" value="NeuD_NnaD"/>
    <property type="match status" value="1"/>
</dbReference>
<protein>
    <submittedName>
        <fullName evidence="5">Sugar O-acyltransferase, sialic acid O-acetyltransferase NeuD family</fullName>
    </submittedName>
</protein>
<evidence type="ECO:0000256" key="2">
    <source>
        <dbReference type="PIRSR" id="PIRSR620019-1"/>
    </source>
</evidence>
<reference evidence="5" key="1">
    <citation type="journal article" date="2021" name="Microb. Physiol.">
        <title>Proteogenomic Insights into the Physiology of Marine, Sulfate-Reducing, Filamentous Desulfonema limicola and Desulfonema magnum.</title>
        <authorList>
            <person name="Schnaars V."/>
            <person name="Wohlbrand L."/>
            <person name="Scheve S."/>
            <person name="Hinrichs C."/>
            <person name="Reinhardt R."/>
            <person name="Rabus R."/>
        </authorList>
    </citation>
    <scope>NUCLEOTIDE SEQUENCE</scope>
    <source>
        <strain evidence="5">4be13</strain>
    </source>
</reference>
<dbReference type="CDD" id="cd03360">
    <property type="entry name" value="LbH_AT_putative"/>
    <property type="match status" value="1"/>
</dbReference>
<comment type="similarity">
    <text evidence="1">Belongs to the transferase hexapeptide repeat family.</text>
</comment>
<dbReference type="KEGG" id="dmm:dnm_096940"/>
<dbReference type="EMBL" id="CP061800">
    <property type="protein sequence ID" value="QTA93591.1"/>
    <property type="molecule type" value="Genomic_DNA"/>
</dbReference>
<evidence type="ECO:0000259" key="4">
    <source>
        <dbReference type="Pfam" id="PF17836"/>
    </source>
</evidence>
<dbReference type="Pfam" id="PF17836">
    <property type="entry name" value="PglD_N"/>
    <property type="match status" value="1"/>
</dbReference>
<dbReference type="RefSeq" id="WP_207680464.1">
    <property type="nucleotide sequence ID" value="NZ_CP061800.1"/>
</dbReference>
<dbReference type="PANTHER" id="PTHR43300">
    <property type="entry name" value="ACETYLTRANSFERASE"/>
    <property type="match status" value="1"/>
</dbReference>
<dbReference type="SUPFAM" id="SSF51161">
    <property type="entry name" value="Trimeric LpxA-like enzymes"/>
    <property type="match status" value="1"/>
</dbReference>
<gene>
    <name evidence="5" type="ORF">dnm_096940</name>
</gene>